<accession>A0A1V9ZZ53</accession>
<reference evidence="2 3" key="1">
    <citation type="journal article" date="2014" name="Genome Biol. Evol.">
        <title>The secreted proteins of Achlya hypogyna and Thraustotheca clavata identify the ancestral oomycete secretome and reveal gene acquisitions by horizontal gene transfer.</title>
        <authorList>
            <person name="Misner I."/>
            <person name="Blouin N."/>
            <person name="Leonard G."/>
            <person name="Richards T.A."/>
            <person name="Lane C.E."/>
        </authorList>
    </citation>
    <scope>NUCLEOTIDE SEQUENCE [LARGE SCALE GENOMIC DNA]</scope>
    <source>
        <strain evidence="2 3">ATCC 34112</strain>
    </source>
</reference>
<evidence type="ECO:0000313" key="2">
    <source>
        <dbReference type="EMBL" id="OQS03305.1"/>
    </source>
</evidence>
<protein>
    <submittedName>
        <fullName evidence="2">Uncharacterized protein</fullName>
    </submittedName>
</protein>
<gene>
    <name evidence="2" type="ORF">THRCLA_21192</name>
</gene>
<dbReference type="EMBL" id="JNBS01000938">
    <property type="protein sequence ID" value="OQS03305.1"/>
    <property type="molecule type" value="Genomic_DNA"/>
</dbReference>
<proteinExistence type="predicted"/>
<feature type="region of interest" description="Disordered" evidence="1">
    <location>
        <begin position="176"/>
        <end position="209"/>
    </location>
</feature>
<evidence type="ECO:0000313" key="3">
    <source>
        <dbReference type="Proteomes" id="UP000243217"/>
    </source>
</evidence>
<sequence length="209" mass="24156">MADVRRLQEWISLCKSSVLSAPACEHTLDMLEDSDIEARLEVMRVLIEEMHGKIMPFQAIALTKYNEAVRALKSYLEELHAKHQEDEQRWFGFLKKAPQIIHRFDVLLRCVDKREKFLLDVLAVAVRDTEEGTSEPVNNALSDQNVNAEDLPIESQYIKLQKQYIAEMAKKEALKEKQKRRMTLATMPSSSSKKPRIVEDSQRTKINSN</sequence>
<keyword evidence="3" id="KW-1185">Reference proteome</keyword>
<dbReference type="Proteomes" id="UP000243217">
    <property type="component" value="Unassembled WGS sequence"/>
</dbReference>
<comment type="caution">
    <text evidence="2">The sequence shown here is derived from an EMBL/GenBank/DDBJ whole genome shotgun (WGS) entry which is preliminary data.</text>
</comment>
<organism evidence="2 3">
    <name type="scientific">Thraustotheca clavata</name>
    <dbReference type="NCBI Taxonomy" id="74557"/>
    <lineage>
        <taxon>Eukaryota</taxon>
        <taxon>Sar</taxon>
        <taxon>Stramenopiles</taxon>
        <taxon>Oomycota</taxon>
        <taxon>Saprolegniomycetes</taxon>
        <taxon>Saprolegniales</taxon>
        <taxon>Achlyaceae</taxon>
        <taxon>Thraustotheca</taxon>
    </lineage>
</organism>
<evidence type="ECO:0000256" key="1">
    <source>
        <dbReference type="SAM" id="MobiDB-lite"/>
    </source>
</evidence>
<dbReference type="AlphaFoldDB" id="A0A1V9ZZ53"/>
<name>A0A1V9ZZ53_9STRA</name>